<comment type="caution">
    <text evidence="1">The sequence shown here is derived from an EMBL/GenBank/DDBJ whole genome shotgun (WGS) entry which is preliminary data.</text>
</comment>
<protein>
    <recommendedName>
        <fullName evidence="2">TrmB family transcriptional regulator</fullName>
    </recommendedName>
</protein>
<evidence type="ECO:0000313" key="1">
    <source>
        <dbReference type="EMBL" id="HHQ80044.1"/>
    </source>
</evidence>
<evidence type="ECO:0008006" key="2">
    <source>
        <dbReference type="Google" id="ProtNLM"/>
    </source>
</evidence>
<proteinExistence type="predicted"/>
<dbReference type="EMBL" id="DRZC01000017">
    <property type="protein sequence ID" value="HHQ80044.1"/>
    <property type="molecule type" value="Genomic_DNA"/>
</dbReference>
<dbReference type="InterPro" id="IPR054264">
    <property type="entry name" value="PBP2"/>
</dbReference>
<reference evidence="1" key="1">
    <citation type="journal article" date="2020" name="mSystems">
        <title>Genome- and Community-Level Interaction Insights into Carbon Utilization and Element Cycling Functions of Hydrothermarchaeota in Hydrothermal Sediment.</title>
        <authorList>
            <person name="Zhou Z."/>
            <person name="Liu Y."/>
            <person name="Xu W."/>
            <person name="Pan J."/>
            <person name="Luo Z.H."/>
            <person name="Li M."/>
        </authorList>
    </citation>
    <scope>NUCLEOTIDE SEQUENCE [LARGE SCALE GENOMIC DNA]</scope>
    <source>
        <strain evidence="1">SpSt-1116</strain>
    </source>
</reference>
<dbReference type="AlphaFoldDB" id="A0A7J3ZJ63"/>
<name>A0A7J3ZJ63_9CREN</name>
<dbReference type="Pfam" id="PF22511">
    <property type="entry name" value="PBP2"/>
    <property type="match status" value="1"/>
</dbReference>
<organism evidence="1">
    <name type="scientific">Fervidicoccus fontis</name>
    <dbReference type="NCBI Taxonomy" id="683846"/>
    <lineage>
        <taxon>Archaea</taxon>
        <taxon>Thermoproteota</taxon>
        <taxon>Thermoprotei</taxon>
        <taxon>Fervidicoccales</taxon>
        <taxon>Fervidicoccaceae</taxon>
        <taxon>Fervidicoccus</taxon>
    </lineage>
</organism>
<gene>
    <name evidence="1" type="ORF">ENM78_01055</name>
</gene>
<sequence>MLSQLNPEEKRVIEYFLQNVSVGEICAVRELQVLEGIKDPARVIYELIKKGLLERGAGCYNLSRRLRELIMQA</sequence>
<accession>A0A7J3ZJ63</accession>